<proteinExistence type="predicted"/>
<dbReference type="RefSeq" id="XP_002678189.1">
    <property type="nucleotide sequence ID" value="XM_002678143.1"/>
</dbReference>
<dbReference type="AlphaFoldDB" id="D2VCM3"/>
<dbReference type="eggNOG" id="ENOG502SYII">
    <property type="taxonomic scope" value="Eukaryota"/>
</dbReference>
<dbReference type="KEGG" id="ngr:NAEGRDRAFT_66623"/>
<name>D2VCM3_NAEGR</name>
<evidence type="ECO:0000313" key="2">
    <source>
        <dbReference type="EMBL" id="EFC45445.1"/>
    </source>
</evidence>
<keyword evidence="1" id="KW-0732">Signal</keyword>
<dbReference type="InterPro" id="IPR008928">
    <property type="entry name" value="6-hairpin_glycosidase_sf"/>
</dbReference>
<evidence type="ECO:0000256" key="1">
    <source>
        <dbReference type="SAM" id="SignalP"/>
    </source>
</evidence>
<dbReference type="GeneID" id="8857337"/>
<accession>D2VCM3</accession>
<dbReference type="VEuPathDB" id="AmoebaDB:NAEGRDRAFT_66623"/>
<keyword evidence="3" id="KW-1185">Reference proteome</keyword>
<dbReference type="SUPFAM" id="SSF48208">
    <property type="entry name" value="Six-hairpin glycosidases"/>
    <property type="match status" value="1"/>
</dbReference>
<dbReference type="Proteomes" id="UP000006671">
    <property type="component" value="Unassembled WGS sequence"/>
</dbReference>
<feature type="signal peptide" evidence="1">
    <location>
        <begin position="1"/>
        <end position="32"/>
    </location>
</feature>
<dbReference type="EMBL" id="GG738863">
    <property type="protein sequence ID" value="EFC45445.1"/>
    <property type="molecule type" value="Genomic_DNA"/>
</dbReference>
<dbReference type="OrthoDB" id="10559434at2759"/>
<dbReference type="GO" id="GO:0005975">
    <property type="term" value="P:carbohydrate metabolic process"/>
    <property type="evidence" value="ECO:0007669"/>
    <property type="project" value="InterPro"/>
</dbReference>
<evidence type="ECO:0000313" key="3">
    <source>
        <dbReference type="Proteomes" id="UP000006671"/>
    </source>
</evidence>
<dbReference type="InParanoid" id="D2VCM3"/>
<dbReference type="InterPro" id="IPR012341">
    <property type="entry name" value="6hp_glycosidase-like_sf"/>
</dbReference>
<reference evidence="2 3" key="1">
    <citation type="journal article" date="2010" name="Cell">
        <title>The genome of Naegleria gruberi illuminates early eukaryotic versatility.</title>
        <authorList>
            <person name="Fritz-Laylin L.K."/>
            <person name="Prochnik S.E."/>
            <person name="Ginger M.L."/>
            <person name="Dacks J.B."/>
            <person name="Carpenter M.L."/>
            <person name="Field M.C."/>
            <person name="Kuo A."/>
            <person name="Paredez A."/>
            <person name="Chapman J."/>
            <person name="Pham J."/>
            <person name="Shu S."/>
            <person name="Neupane R."/>
            <person name="Cipriano M."/>
            <person name="Mancuso J."/>
            <person name="Tu H."/>
            <person name="Salamov A."/>
            <person name="Lindquist E."/>
            <person name="Shapiro H."/>
            <person name="Lucas S."/>
            <person name="Grigoriev I.V."/>
            <person name="Cande W.Z."/>
            <person name="Fulton C."/>
            <person name="Rokhsar D.S."/>
            <person name="Dawson S.C."/>
        </authorList>
    </citation>
    <scope>NUCLEOTIDE SEQUENCE [LARGE SCALE GENOMIC DNA]</scope>
    <source>
        <strain evidence="2 3">NEG-M</strain>
    </source>
</reference>
<feature type="chain" id="PRO_5003037462" evidence="1">
    <location>
        <begin position="33"/>
        <end position="418"/>
    </location>
</feature>
<gene>
    <name evidence="2" type="ORF">NAEGRDRAFT_66623</name>
</gene>
<sequence>MRKSSHSRSRLSILFLVAFVLCFLSNIDLTTSSSSSLDMKMIQQLQQFIIDCTSPDGSLSVWKDKVDVNTYHSNFAILGLARAMSTTGTTTASVYAWNWFRWFVSHQSNSTGYITDYTRASSAFAWSSTNDMDSTDSYAALFIMAVASVYAVDKNYTTNQIMPGVRNSVKAMQSTMQNGLTWAKPNYHIKYLMDQSEVYAGFKSCEYLAKVINDTSLANTCSSAASGMIELVNQYMWSTSNFNYNYGLGDSDVVTPSNWTILYPDAASQLWPAAFNFPLNKSTNALCSTFLKYHPNWKYPNAKDYLPTLMNVNYEMTPCGYALISCGLDVSDAVSSIWSAANASNLAYPFHCGTAGELILLATGGYSTPVYQNVGPTSSTPYVYKSSSKTISGSSSQHLSPTIIFYLLLFSTLSIFIA</sequence>
<protein>
    <submittedName>
        <fullName evidence="2">Predicted protein</fullName>
    </submittedName>
</protein>
<organism evidence="3">
    <name type="scientific">Naegleria gruberi</name>
    <name type="common">Amoeba</name>
    <dbReference type="NCBI Taxonomy" id="5762"/>
    <lineage>
        <taxon>Eukaryota</taxon>
        <taxon>Discoba</taxon>
        <taxon>Heterolobosea</taxon>
        <taxon>Tetramitia</taxon>
        <taxon>Eutetramitia</taxon>
        <taxon>Vahlkampfiidae</taxon>
        <taxon>Naegleria</taxon>
    </lineage>
</organism>
<dbReference type="Gene3D" id="1.50.10.10">
    <property type="match status" value="1"/>
</dbReference>